<accession>A0A8T9ZYP5</accession>
<dbReference type="EMBL" id="CP096019">
    <property type="protein sequence ID" value="UPM41784.1"/>
    <property type="molecule type" value="Genomic_DNA"/>
</dbReference>
<dbReference type="Proteomes" id="UP000831768">
    <property type="component" value="Chromosome"/>
</dbReference>
<dbReference type="GeneID" id="71927826"/>
<dbReference type="KEGG" id="haad:MW046_07225"/>
<dbReference type="Pfam" id="PF24381">
    <property type="entry name" value="DUF7537"/>
    <property type="match status" value="1"/>
</dbReference>
<protein>
    <recommendedName>
        <fullName evidence="3">Lipoprotein</fullName>
    </recommendedName>
</protein>
<evidence type="ECO:0008006" key="3">
    <source>
        <dbReference type="Google" id="ProtNLM"/>
    </source>
</evidence>
<sequence length="267" mass="29318">MNSRSQLVLAVVLVIGLAGCSGLSPFGSGTAYPDGYNESGITDPETAANQHSNALSEYDSYTQTMNITNPNRQVTMNLTVRVDEANKQSGADIKANREGQEVMRMEMYQKNNTTYEKTQMPLLGTVYNTTEQSFSSFKANQTNTTDTEKWFSNVSFEEADTVTRNDETLYKYNATGVDNAKAFTNVSGSTTIDSVESFNATLLVDKEGILRSFSFDITATSFGETQEMSAEIRTTDIGSTTVNEPEWIEEAKSQSESNDTIPFEIGA</sequence>
<dbReference type="RefSeq" id="WP_247992464.1">
    <property type="nucleotide sequence ID" value="NZ_CP096019.1"/>
</dbReference>
<dbReference type="PROSITE" id="PS51257">
    <property type="entry name" value="PROKAR_LIPOPROTEIN"/>
    <property type="match status" value="1"/>
</dbReference>
<reference evidence="1" key="1">
    <citation type="submission" date="2022-04" db="EMBL/GenBank/DDBJ databases">
        <title>Halocatena sp. nov., isolated from a salt lake.</title>
        <authorList>
            <person name="Cui H.-L."/>
        </authorList>
    </citation>
    <scope>NUCLEOTIDE SEQUENCE</scope>
    <source>
        <strain evidence="1">AD-1</strain>
    </source>
</reference>
<name>A0A8T9ZYP5_9EURY</name>
<dbReference type="Gene3D" id="2.50.20.20">
    <property type="match status" value="1"/>
</dbReference>
<proteinExistence type="predicted"/>
<gene>
    <name evidence="1" type="ORF">MW046_07225</name>
</gene>
<evidence type="ECO:0000313" key="1">
    <source>
        <dbReference type="EMBL" id="UPM41784.1"/>
    </source>
</evidence>
<evidence type="ECO:0000313" key="2">
    <source>
        <dbReference type="Proteomes" id="UP000831768"/>
    </source>
</evidence>
<keyword evidence="2" id="KW-1185">Reference proteome</keyword>
<organism evidence="1 2">
    <name type="scientific">Halocatena salina</name>
    <dbReference type="NCBI Taxonomy" id="2934340"/>
    <lineage>
        <taxon>Archaea</taxon>
        <taxon>Methanobacteriati</taxon>
        <taxon>Methanobacteriota</taxon>
        <taxon>Stenosarchaea group</taxon>
        <taxon>Halobacteria</taxon>
        <taxon>Halobacteriales</taxon>
        <taxon>Natronomonadaceae</taxon>
        <taxon>Halocatena</taxon>
    </lineage>
</organism>
<dbReference type="InterPro" id="IPR055959">
    <property type="entry name" value="DUF7537"/>
</dbReference>
<dbReference type="AlphaFoldDB" id="A0A8T9ZYP5"/>